<dbReference type="EMBL" id="JBHUEH010000016">
    <property type="protein sequence ID" value="MFD1886475.1"/>
    <property type="molecule type" value="Genomic_DNA"/>
</dbReference>
<keyword evidence="2" id="KW-1185">Reference proteome</keyword>
<accession>A0ABW4RKB2</accession>
<organism evidence="1 2">
    <name type="scientific">Paenibacillus wenxiniae</name>
    <dbReference type="NCBI Taxonomy" id="1636843"/>
    <lineage>
        <taxon>Bacteria</taxon>
        <taxon>Bacillati</taxon>
        <taxon>Bacillota</taxon>
        <taxon>Bacilli</taxon>
        <taxon>Bacillales</taxon>
        <taxon>Paenibacillaceae</taxon>
        <taxon>Paenibacillus</taxon>
    </lineage>
</organism>
<evidence type="ECO:0000313" key="2">
    <source>
        <dbReference type="Proteomes" id="UP001597233"/>
    </source>
</evidence>
<gene>
    <name evidence="1" type="ORF">ACFSC9_13185</name>
</gene>
<comment type="caution">
    <text evidence="1">The sequence shown here is derived from an EMBL/GenBank/DDBJ whole genome shotgun (WGS) entry which is preliminary data.</text>
</comment>
<evidence type="ECO:0008006" key="3">
    <source>
        <dbReference type="Google" id="ProtNLM"/>
    </source>
</evidence>
<name>A0ABW4RKB2_9BACL</name>
<sequence length="90" mass="10679">MNTIENKIIALFKELNAKQEVINNAIVYRYAGKYLKLTFIHKLQSYVIEYADSYDEAYKNLFEDGDLHHITMDEVELIFKMREEITNTLV</sequence>
<reference evidence="2" key="1">
    <citation type="journal article" date="2019" name="Int. J. Syst. Evol. Microbiol.">
        <title>The Global Catalogue of Microorganisms (GCM) 10K type strain sequencing project: providing services to taxonomists for standard genome sequencing and annotation.</title>
        <authorList>
            <consortium name="The Broad Institute Genomics Platform"/>
            <consortium name="The Broad Institute Genome Sequencing Center for Infectious Disease"/>
            <person name="Wu L."/>
            <person name="Ma J."/>
        </authorList>
    </citation>
    <scope>NUCLEOTIDE SEQUENCE [LARGE SCALE GENOMIC DNA]</scope>
    <source>
        <strain evidence="2">CCUG 54950</strain>
    </source>
</reference>
<dbReference type="RefSeq" id="WP_347325520.1">
    <property type="nucleotide sequence ID" value="NZ_JBCGUH010000006.1"/>
</dbReference>
<evidence type="ECO:0000313" key="1">
    <source>
        <dbReference type="EMBL" id="MFD1886475.1"/>
    </source>
</evidence>
<proteinExistence type="predicted"/>
<dbReference type="Proteomes" id="UP001597233">
    <property type="component" value="Unassembled WGS sequence"/>
</dbReference>
<protein>
    <recommendedName>
        <fullName evidence="3">Phage protein</fullName>
    </recommendedName>
</protein>